<dbReference type="RefSeq" id="WP_382350867.1">
    <property type="nucleotide sequence ID" value="NZ_JBHSMC010000013.1"/>
</dbReference>
<dbReference type="InterPro" id="IPR018060">
    <property type="entry name" value="HTH_AraC"/>
</dbReference>
<evidence type="ECO:0000259" key="4">
    <source>
        <dbReference type="PROSITE" id="PS01124"/>
    </source>
</evidence>
<dbReference type="Gene3D" id="1.10.10.60">
    <property type="entry name" value="Homeodomain-like"/>
    <property type="match status" value="2"/>
</dbReference>
<sequence>MTLKKITLPEWAAFLYESRHKEGDIVSVHHHEIHQILYAIEGQGEIFLDGKKYSVSQDQAALVVPYTKHSIVSHSSLTLLVLAFDMQSLGAFGQHELNNRFFSNSKLIYPDVVASSELRLSLRKMLYEQASENKFSGWACKINLLQILLTLARSGEKSQILDTNSIRAEKIKQYIDTFYYEPLSANDIAARLGISTRYVNSIFKEHYHKTPIQYLTDVRIETAKKLLIESDKDIVTICFEVGYETLSTFYRAFKNTLNMSPNQFRNINQ</sequence>
<dbReference type="InterPro" id="IPR009057">
    <property type="entry name" value="Homeodomain-like_sf"/>
</dbReference>
<dbReference type="SMART" id="SM00342">
    <property type="entry name" value="HTH_ARAC"/>
    <property type="match status" value="1"/>
</dbReference>
<name>A0ABW0LGY0_9BACI</name>
<dbReference type="PANTHER" id="PTHR43280">
    <property type="entry name" value="ARAC-FAMILY TRANSCRIPTIONAL REGULATOR"/>
    <property type="match status" value="1"/>
</dbReference>
<organism evidence="5 6">
    <name type="scientific">Lederbergia graminis</name>
    <dbReference type="NCBI Taxonomy" id="735518"/>
    <lineage>
        <taxon>Bacteria</taxon>
        <taxon>Bacillati</taxon>
        <taxon>Bacillota</taxon>
        <taxon>Bacilli</taxon>
        <taxon>Bacillales</taxon>
        <taxon>Bacillaceae</taxon>
        <taxon>Lederbergia</taxon>
    </lineage>
</organism>
<keyword evidence="2" id="KW-0238">DNA-binding</keyword>
<dbReference type="Pfam" id="PF12833">
    <property type="entry name" value="HTH_18"/>
    <property type="match status" value="1"/>
</dbReference>
<evidence type="ECO:0000256" key="1">
    <source>
        <dbReference type="ARBA" id="ARBA00023015"/>
    </source>
</evidence>
<dbReference type="EMBL" id="JBHSMC010000013">
    <property type="protein sequence ID" value="MFC5465069.1"/>
    <property type="molecule type" value="Genomic_DNA"/>
</dbReference>
<dbReference type="PANTHER" id="PTHR43280:SF2">
    <property type="entry name" value="HTH-TYPE TRANSCRIPTIONAL REGULATOR EXSA"/>
    <property type="match status" value="1"/>
</dbReference>
<dbReference type="Gene3D" id="2.60.120.10">
    <property type="entry name" value="Jelly Rolls"/>
    <property type="match status" value="1"/>
</dbReference>
<dbReference type="Proteomes" id="UP001596147">
    <property type="component" value="Unassembled WGS sequence"/>
</dbReference>
<proteinExistence type="predicted"/>
<evidence type="ECO:0000313" key="6">
    <source>
        <dbReference type="Proteomes" id="UP001596147"/>
    </source>
</evidence>
<keyword evidence="6" id="KW-1185">Reference proteome</keyword>
<dbReference type="PROSITE" id="PS01124">
    <property type="entry name" value="HTH_ARAC_FAMILY_2"/>
    <property type="match status" value="1"/>
</dbReference>
<dbReference type="InterPro" id="IPR003313">
    <property type="entry name" value="AraC-bd"/>
</dbReference>
<evidence type="ECO:0000256" key="2">
    <source>
        <dbReference type="ARBA" id="ARBA00023125"/>
    </source>
</evidence>
<dbReference type="SUPFAM" id="SSF46689">
    <property type="entry name" value="Homeodomain-like"/>
    <property type="match status" value="2"/>
</dbReference>
<feature type="domain" description="HTH araC/xylS-type" evidence="4">
    <location>
        <begin position="169"/>
        <end position="267"/>
    </location>
</feature>
<dbReference type="SUPFAM" id="SSF51215">
    <property type="entry name" value="Regulatory protein AraC"/>
    <property type="match status" value="1"/>
</dbReference>
<dbReference type="Pfam" id="PF02311">
    <property type="entry name" value="AraC_binding"/>
    <property type="match status" value="1"/>
</dbReference>
<dbReference type="InterPro" id="IPR014710">
    <property type="entry name" value="RmlC-like_jellyroll"/>
</dbReference>
<comment type="caution">
    <text evidence="5">The sequence shown here is derived from an EMBL/GenBank/DDBJ whole genome shotgun (WGS) entry which is preliminary data.</text>
</comment>
<keyword evidence="1" id="KW-0805">Transcription regulation</keyword>
<dbReference type="InterPro" id="IPR037923">
    <property type="entry name" value="HTH-like"/>
</dbReference>
<evidence type="ECO:0000256" key="3">
    <source>
        <dbReference type="ARBA" id="ARBA00023163"/>
    </source>
</evidence>
<reference evidence="6" key="1">
    <citation type="journal article" date="2019" name="Int. J. Syst. Evol. Microbiol.">
        <title>The Global Catalogue of Microorganisms (GCM) 10K type strain sequencing project: providing services to taxonomists for standard genome sequencing and annotation.</title>
        <authorList>
            <consortium name="The Broad Institute Genomics Platform"/>
            <consortium name="The Broad Institute Genome Sequencing Center for Infectious Disease"/>
            <person name="Wu L."/>
            <person name="Ma J."/>
        </authorList>
    </citation>
    <scope>NUCLEOTIDE SEQUENCE [LARGE SCALE GENOMIC DNA]</scope>
    <source>
        <strain evidence="6">CGMCC 1.12237</strain>
    </source>
</reference>
<accession>A0ABW0LGY0</accession>
<evidence type="ECO:0000313" key="5">
    <source>
        <dbReference type="EMBL" id="MFC5465069.1"/>
    </source>
</evidence>
<dbReference type="InterPro" id="IPR018062">
    <property type="entry name" value="HTH_AraC-typ_CS"/>
</dbReference>
<protein>
    <submittedName>
        <fullName evidence="5">Helix-turn-helix domain-containing protein</fullName>
    </submittedName>
</protein>
<keyword evidence="3" id="KW-0804">Transcription</keyword>
<dbReference type="PROSITE" id="PS00041">
    <property type="entry name" value="HTH_ARAC_FAMILY_1"/>
    <property type="match status" value="1"/>
</dbReference>
<gene>
    <name evidence="5" type="ORF">ACFPM4_09915</name>
</gene>